<comment type="caution">
    <text evidence="1">The sequence shown here is derived from an EMBL/GenBank/DDBJ whole genome shotgun (WGS) entry which is preliminary data.</text>
</comment>
<gene>
    <name evidence="1" type="ORF">H7C18_33260</name>
</gene>
<sequence length="308" mass="34242">MEKRLSRMDLLFALGFLFMLIVAVGAFFYGVKVGSTEAESRYTQANGTTDVAVKAQTANAYQLQDLVSFYHTVFLPYREFVTEWQDAKAKWLGDATTDRSSALKELVKSAESKYDEMKVAYIPPVSPLLKQSQDQYLKSLKLYRDSLSDRVSKGNDGAASLLIEQIAGDAYYKEGLKLGLAAQEQYYDSMVQWAATVNIDIPNNPVGSTSLGLTSWKVLPLVLKNRISALYLQEQSIQGAFLPQDLTARIDTFLASGQAEKMKLKSVSSVADLLVQTDAVRGGDFLGAKDRFYSKQLVPQLPFFFPDN</sequence>
<proteinExistence type="predicted"/>
<protein>
    <submittedName>
        <fullName evidence="1">Uncharacterized protein</fullName>
    </submittedName>
</protein>
<organism evidence="1 2">
    <name type="scientific">Cohnella zeiphila</name>
    <dbReference type="NCBI Taxonomy" id="2761120"/>
    <lineage>
        <taxon>Bacteria</taxon>
        <taxon>Bacillati</taxon>
        <taxon>Bacillota</taxon>
        <taxon>Bacilli</taxon>
        <taxon>Bacillales</taxon>
        <taxon>Paenibacillaceae</taxon>
        <taxon>Cohnella</taxon>
    </lineage>
</organism>
<evidence type="ECO:0000313" key="2">
    <source>
        <dbReference type="Proteomes" id="UP000564644"/>
    </source>
</evidence>
<accession>A0A7X0STN7</accession>
<dbReference type="Proteomes" id="UP000564644">
    <property type="component" value="Unassembled WGS sequence"/>
</dbReference>
<keyword evidence="2" id="KW-1185">Reference proteome</keyword>
<dbReference type="RefSeq" id="WP_185133438.1">
    <property type="nucleotide sequence ID" value="NZ_JACJVO010000056.1"/>
</dbReference>
<evidence type="ECO:0000313" key="1">
    <source>
        <dbReference type="EMBL" id="MBB6735791.1"/>
    </source>
</evidence>
<dbReference type="AlphaFoldDB" id="A0A7X0STN7"/>
<reference evidence="1 2" key="1">
    <citation type="submission" date="2020-08" db="EMBL/GenBank/DDBJ databases">
        <title>Cohnella phylogeny.</title>
        <authorList>
            <person name="Dunlap C."/>
        </authorList>
    </citation>
    <scope>NUCLEOTIDE SEQUENCE [LARGE SCALE GENOMIC DNA]</scope>
    <source>
        <strain evidence="1 2">CBP 2801</strain>
    </source>
</reference>
<name>A0A7X0STN7_9BACL</name>
<dbReference type="EMBL" id="JACJVO010000056">
    <property type="protein sequence ID" value="MBB6735791.1"/>
    <property type="molecule type" value="Genomic_DNA"/>
</dbReference>